<evidence type="ECO:0000313" key="1">
    <source>
        <dbReference type="EMBL" id="KAK3898579.1"/>
    </source>
</evidence>
<dbReference type="Proteomes" id="UP001303889">
    <property type="component" value="Unassembled WGS sequence"/>
</dbReference>
<dbReference type="Gene3D" id="2.40.50.140">
    <property type="entry name" value="Nucleic acid-binding proteins"/>
    <property type="match status" value="1"/>
</dbReference>
<dbReference type="GO" id="GO:1990879">
    <property type="term" value="C:CST complex"/>
    <property type="evidence" value="ECO:0007669"/>
    <property type="project" value="InterPro"/>
</dbReference>
<accession>A0AAN6RQ10</accession>
<dbReference type="InterPro" id="IPR024222">
    <property type="entry name" value="Ten1_fungal"/>
</dbReference>
<gene>
    <name evidence="1" type="ORF">C8A05DRAFT_47143</name>
</gene>
<dbReference type="AlphaFoldDB" id="A0AAN6RQ10"/>
<reference evidence="1" key="2">
    <citation type="submission" date="2023-05" db="EMBL/GenBank/DDBJ databases">
        <authorList>
            <consortium name="Lawrence Berkeley National Laboratory"/>
            <person name="Steindorff A."/>
            <person name="Hensen N."/>
            <person name="Bonometti L."/>
            <person name="Westerberg I."/>
            <person name="Brannstrom I.O."/>
            <person name="Guillou S."/>
            <person name="Cros-Aarteil S."/>
            <person name="Calhoun S."/>
            <person name="Haridas S."/>
            <person name="Kuo A."/>
            <person name="Mondo S."/>
            <person name="Pangilinan J."/>
            <person name="Riley R."/>
            <person name="Labutti K."/>
            <person name="Andreopoulos B."/>
            <person name="Lipzen A."/>
            <person name="Chen C."/>
            <person name="Yanf M."/>
            <person name="Daum C."/>
            <person name="Ng V."/>
            <person name="Clum A."/>
            <person name="Ohm R."/>
            <person name="Martin F."/>
            <person name="Silar P."/>
            <person name="Natvig D."/>
            <person name="Lalanne C."/>
            <person name="Gautier V."/>
            <person name="Ament-Velasquez S.L."/>
            <person name="Kruys A."/>
            <person name="Hutchinson M.I."/>
            <person name="Powell A.J."/>
            <person name="Barry K."/>
            <person name="Miller A.N."/>
            <person name="Grigoriev I.V."/>
            <person name="Debuchy R."/>
            <person name="Gladieux P."/>
            <person name="Thoren M.H."/>
            <person name="Johannesson H."/>
        </authorList>
    </citation>
    <scope>NUCLEOTIDE SEQUENCE</scope>
    <source>
        <strain evidence="1">CBS 103.79</strain>
    </source>
</reference>
<dbReference type="InterPro" id="IPR012340">
    <property type="entry name" value="NA-bd_OB-fold"/>
</dbReference>
<organism evidence="1 2">
    <name type="scientific">Staphylotrichum tortipilum</name>
    <dbReference type="NCBI Taxonomy" id="2831512"/>
    <lineage>
        <taxon>Eukaryota</taxon>
        <taxon>Fungi</taxon>
        <taxon>Dikarya</taxon>
        <taxon>Ascomycota</taxon>
        <taxon>Pezizomycotina</taxon>
        <taxon>Sordariomycetes</taxon>
        <taxon>Sordariomycetidae</taxon>
        <taxon>Sordariales</taxon>
        <taxon>Chaetomiaceae</taxon>
        <taxon>Staphylotrichum</taxon>
    </lineage>
</organism>
<evidence type="ECO:0000313" key="2">
    <source>
        <dbReference type="Proteomes" id="UP001303889"/>
    </source>
</evidence>
<comment type="caution">
    <text evidence="1">The sequence shown here is derived from an EMBL/GenBank/DDBJ whole genome shotgun (WGS) entry which is preliminary data.</text>
</comment>
<dbReference type="EMBL" id="MU855913">
    <property type="protein sequence ID" value="KAK3898579.1"/>
    <property type="molecule type" value="Genomic_DNA"/>
</dbReference>
<reference evidence="1" key="1">
    <citation type="journal article" date="2023" name="Mol. Phylogenet. Evol.">
        <title>Genome-scale phylogeny and comparative genomics of the fungal order Sordariales.</title>
        <authorList>
            <person name="Hensen N."/>
            <person name="Bonometti L."/>
            <person name="Westerberg I."/>
            <person name="Brannstrom I.O."/>
            <person name="Guillou S."/>
            <person name="Cros-Aarteil S."/>
            <person name="Calhoun S."/>
            <person name="Haridas S."/>
            <person name="Kuo A."/>
            <person name="Mondo S."/>
            <person name="Pangilinan J."/>
            <person name="Riley R."/>
            <person name="LaButti K."/>
            <person name="Andreopoulos B."/>
            <person name="Lipzen A."/>
            <person name="Chen C."/>
            <person name="Yan M."/>
            <person name="Daum C."/>
            <person name="Ng V."/>
            <person name="Clum A."/>
            <person name="Steindorff A."/>
            <person name="Ohm R.A."/>
            <person name="Martin F."/>
            <person name="Silar P."/>
            <person name="Natvig D.O."/>
            <person name="Lalanne C."/>
            <person name="Gautier V."/>
            <person name="Ament-Velasquez S.L."/>
            <person name="Kruys A."/>
            <person name="Hutchinson M.I."/>
            <person name="Powell A.J."/>
            <person name="Barry K."/>
            <person name="Miller A.N."/>
            <person name="Grigoriev I.V."/>
            <person name="Debuchy R."/>
            <person name="Gladieux P."/>
            <person name="Hiltunen Thoren M."/>
            <person name="Johannesson H."/>
        </authorList>
    </citation>
    <scope>NUCLEOTIDE SEQUENCE</scope>
    <source>
        <strain evidence="1">CBS 103.79</strain>
    </source>
</reference>
<keyword evidence="2" id="KW-1185">Reference proteome</keyword>
<proteinExistence type="predicted"/>
<dbReference type="GO" id="GO:0016233">
    <property type="term" value="P:telomere capping"/>
    <property type="evidence" value="ECO:0007669"/>
    <property type="project" value="InterPro"/>
</dbReference>
<dbReference type="Pfam" id="PF12658">
    <property type="entry name" value="Ten1"/>
    <property type="match status" value="1"/>
</dbReference>
<name>A0AAN6RQ10_9PEZI</name>
<sequence>MSHGPRPSQLCLLSDLPRKQVGDKMRFLGCVESYSPMSGILTLEHRLPDETHPALALVDVKLVLESMRSDQTRKGEWVNVIGYITEIPPLADDGGLSHGGPRIHAQAVLLWSAGPVDIQRYELSVKALDQTNGVNNANSS</sequence>
<dbReference type="GO" id="GO:0043047">
    <property type="term" value="F:single-stranded telomeric DNA binding"/>
    <property type="evidence" value="ECO:0007669"/>
    <property type="project" value="InterPro"/>
</dbReference>
<protein>
    <submittedName>
        <fullName evidence="1">CST complex subunit Ten1</fullName>
    </submittedName>
</protein>